<dbReference type="InterPro" id="IPR038765">
    <property type="entry name" value="Papain-like_cys_pep_sf"/>
</dbReference>
<evidence type="ECO:0000256" key="9">
    <source>
        <dbReference type="SAM" id="MobiDB-lite"/>
    </source>
</evidence>
<dbReference type="SUPFAM" id="SSF54001">
    <property type="entry name" value="Cysteine proteinases"/>
    <property type="match status" value="1"/>
</dbReference>
<dbReference type="GO" id="GO:0006511">
    <property type="term" value="P:ubiquitin-dependent protein catabolic process"/>
    <property type="evidence" value="ECO:0007669"/>
    <property type="project" value="InterPro"/>
</dbReference>
<evidence type="ECO:0000313" key="11">
    <source>
        <dbReference type="EMBL" id="TFK96089.1"/>
    </source>
</evidence>
<keyword evidence="4" id="KW-0645">Protease</keyword>
<dbReference type="PANTHER" id="PTHR10589">
    <property type="entry name" value="UBIQUITIN CARBOXYL-TERMINAL HYDROLASE"/>
    <property type="match status" value="1"/>
</dbReference>
<sequence length="190" mass="20810">MSESLAALIAHEHFWELDDAEYTETHRTEKGKILDQRLSRVFKWLKTGDSEHITETASDLQGSTKCDVSPSSRATTFEDRKEVEAAHGEAGQQGDTAAPANADADVDYHYVTFVPSHQVGPDGTRKIFEMDGAKKGPIFTGVRISDGEDALDAKVLRLVQAHIEREEEAANKEGGEGNIVFSLMALVHTA</sequence>
<keyword evidence="5" id="KW-0833">Ubl conjugation pathway</keyword>
<dbReference type="GO" id="GO:0004843">
    <property type="term" value="F:cysteine-type deubiquitinase activity"/>
    <property type="evidence" value="ECO:0007669"/>
    <property type="project" value="UniProtKB-EC"/>
</dbReference>
<dbReference type="OrthoDB" id="427186at2759"/>
<dbReference type="AlphaFoldDB" id="A0A5C3Q4Y7"/>
<evidence type="ECO:0000256" key="8">
    <source>
        <dbReference type="PROSITE-ProRule" id="PRU01393"/>
    </source>
</evidence>
<proteinExistence type="inferred from homology"/>
<reference evidence="11 12" key="1">
    <citation type="journal article" date="2019" name="Nat. Ecol. Evol.">
        <title>Megaphylogeny resolves global patterns of mushroom evolution.</title>
        <authorList>
            <person name="Varga T."/>
            <person name="Krizsan K."/>
            <person name="Foldi C."/>
            <person name="Dima B."/>
            <person name="Sanchez-Garcia M."/>
            <person name="Sanchez-Ramirez S."/>
            <person name="Szollosi G.J."/>
            <person name="Szarkandi J.G."/>
            <person name="Papp V."/>
            <person name="Albert L."/>
            <person name="Andreopoulos W."/>
            <person name="Angelini C."/>
            <person name="Antonin V."/>
            <person name="Barry K.W."/>
            <person name="Bougher N.L."/>
            <person name="Buchanan P."/>
            <person name="Buyck B."/>
            <person name="Bense V."/>
            <person name="Catcheside P."/>
            <person name="Chovatia M."/>
            <person name="Cooper J."/>
            <person name="Damon W."/>
            <person name="Desjardin D."/>
            <person name="Finy P."/>
            <person name="Geml J."/>
            <person name="Haridas S."/>
            <person name="Hughes K."/>
            <person name="Justo A."/>
            <person name="Karasinski D."/>
            <person name="Kautmanova I."/>
            <person name="Kiss B."/>
            <person name="Kocsube S."/>
            <person name="Kotiranta H."/>
            <person name="LaButti K.M."/>
            <person name="Lechner B.E."/>
            <person name="Liimatainen K."/>
            <person name="Lipzen A."/>
            <person name="Lukacs Z."/>
            <person name="Mihaltcheva S."/>
            <person name="Morgado L.N."/>
            <person name="Niskanen T."/>
            <person name="Noordeloos M.E."/>
            <person name="Ohm R.A."/>
            <person name="Ortiz-Santana B."/>
            <person name="Ovrebo C."/>
            <person name="Racz N."/>
            <person name="Riley R."/>
            <person name="Savchenko A."/>
            <person name="Shiryaev A."/>
            <person name="Soop K."/>
            <person name="Spirin V."/>
            <person name="Szebenyi C."/>
            <person name="Tomsovsky M."/>
            <person name="Tulloss R.E."/>
            <person name="Uehling J."/>
            <person name="Grigoriev I.V."/>
            <person name="Vagvolgyi C."/>
            <person name="Papp T."/>
            <person name="Martin F.M."/>
            <person name="Miettinen O."/>
            <person name="Hibbett D.S."/>
            <person name="Nagy L.G."/>
        </authorList>
    </citation>
    <scope>NUCLEOTIDE SEQUENCE [LARGE SCALE GENOMIC DNA]</scope>
    <source>
        <strain evidence="11 12">CBS 309.79</strain>
    </source>
</reference>
<evidence type="ECO:0000256" key="7">
    <source>
        <dbReference type="ARBA" id="ARBA00022807"/>
    </source>
</evidence>
<evidence type="ECO:0000256" key="3">
    <source>
        <dbReference type="ARBA" id="ARBA00012759"/>
    </source>
</evidence>
<dbReference type="InterPro" id="IPR036959">
    <property type="entry name" value="Peptidase_C12_UCH_sf"/>
</dbReference>
<evidence type="ECO:0000256" key="6">
    <source>
        <dbReference type="ARBA" id="ARBA00022801"/>
    </source>
</evidence>
<dbReference type="Pfam" id="PF01088">
    <property type="entry name" value="Peptidase_C12"/>
    <property type="match status" value="1"/>
</dbReference>
<keyword evidence="12" id="KW-1185">Reference proteome</keyword>
<feature type="region of interest" description="Disordered" evidence="9">
    <location>
        <begin position="56"/>
        <end position="77"/>
    </location>
</feature>
<dbReference type="InterPro" id="IPR001578">
    <property type="entry name" value="Peptidase_C12_UCH"/>
</dbReference>
<keyword evidence="6" id="KW-0378">Hydrolase</keyword>
<dbReference type="PROSITE" id="PS52048">
    <property type="entry name" value="UCH_DOMAIN"/>
    <property type="match status" value="1"/>
</dbReference>
<dbReference type="STRING" id="1884261.A0A5C3Q4Y7"/>
<comment type="catalytic activity">
    <reaction evidence="1">
        <text>Thiol-dependent hydrolysis of ester, thioester, amide, peptide and isopeptide bonds formed by the C-terminal Gly of ubiquitin (a 76-residue protein attached to proteins as an intracellular targeting signal).</text>
        <dbReference type="EC" id="3.4.19.12"/>
    </reaction>
</comment>
<dbReference type="GO" id="GO:0016579">
    <property type="term" value="P:protein deubiquitination"/>
    <property type="evidence" value="ECO:0007669"/>
    <property type="project" value="TreeGrafter"/>
</dbReference>
<name>A0A5C3Q4Y7_9AGAR</name>
<comment type="caution">
    <text evidence="8">Lacks conserved residue(s) required for the propagation of feature annotation.</text>
</comment>
<evidence type="ECO:0000313" key="12">
    <source>
        <dbReference type="Proteomes" id="UP000305067"/>
    </source>
</evidence>
<dbReference type="Proteomes" id="UP000305067">
    <property type="component" value="Unassembled WGS sequence"/>
</dbReference>
<gene>
    <name evidence="11" type="ORF">BDV98DRAFT_608546</name>
</gene>
<evidence type="ECO:0000256" key="4">
    <source>
        <dbReference type="ARBA" id="ARBA00022670"/>
    </source>
</evidence>
<keyword evidence="7" id="KW-0788">Thiol protease</keyword>
<evidence type="ECO:0000256" key="2">
    <source>
        <dbReference type="ARBA" id="ARBA00009326"/>
    </source>
</evidence>
<dbReference type="EC" id="3.4.19.12" evidence="3"/>
<feature type="domain" description="UCH catalytic" evidence="10">
    <location>
        <begin position="1"/>
        <end position="188"/>
    </location>
</feature>
<evidence type="ECO:0000259" key="10">
    <source>
        <dbReference type="PROSITE" id="PS52048"/>
    </source>
</evidence>
<dbReference type="EMBL" id="ML178867">
    <property type="protein sequence ID" value="TFK96089.1"/>
    <property type="molecule type" value="Genomic_DNA"/>
</dbReference>
<feature type="compositionally biased region" description="Polar residues" evidence="9">
    <location>
        <begin position="56"/>
        <end position="75"/>
    </location>
</feature>
<dbReference type="Gene3D" id="3.40.532.10">
    <property type="entry name" value="Peptidase C12, ubiquitin carboxyl-terminal hydrolase"/>
    <property type="match status" value="1"/>
</dbReference>
<accession>A0A5C3Q4Y7</accession>
<organism evidence="11 12">
    <name type="scientific">Pterulicium gracile</name>
    <dbReference type="NCBI Taxonomy" id="1884261"/>
    <lineage>
        <taxon>Eukaryota</taxon>
        <taxon>Fungi</taxon>
        <taxon>Dikarya</taxon>
        <taxon>Basidiomycota</taxon>
        <taxon>Agaricomycotina</taxon>
        <taxon>Agaricomycetes</taxon>
        <taxon>Agaricomycetidae</taxon>
        <taxon>Agaricales</taxon>
        <taxon>Pleurotineae</taxon>
        <taxon>Pterulaceae</taxon>
        <taxon>Pterulicium</taxon>
    </lineage>
</organism>
<dbReference type="PANTHER" id="PTHR10589:SF17">
    <property type="entry name" value="UBIQUITIN CARBOXYL-TERMINAL HYDROLASE"/>
    <property type="match status" value="1"/>
</dbReference>
<comment type="similarity">
    <text evidence="2 8">Belongs to the peptidase C12 family.</text>
</comment>
<protein>
    <recommendedName>
        <fullName evidence="3">ubiquitinyl hydrolase 1</fullName>
        <ecNumber evidence="3">3.4.19.12</ecNumber>
    </recommendedName>
</protein>
<evidence type="ECO:0000256" key="1">
    <source>
        <dbReference type="ARBA" id="ARBA00000707"/>
    </source>
</evidence>
<dbReference type="GO" id="GO:0005737">
    <property type="term" value="C:cytoplasm"/>
    <property type="evidence" value="ECO:0007669"/>
    <property type="project" value="TreeGrafter"/>
</dbReference>
<evidence type="ECO:0000256" key="5">
    <source>
        <dbReference type="ARBA" id="ARBA00022786"/>
    </source>
</evidence>